<evidence type="ECO:0000313" key="2">
    <source>
        <dbReference type="Proteomes" id="UP000239757"/>
    </source>
</evidence>
<name>A0A2P5VTX8_GOSBA</name>
<dbReference type="AlphaFoldDB" id="A0A2P5VTX8"/>
<dbReference type="OrthoDB" id="1685790at2759"/>
<gene>
    <name evidence="1" type="ORF">GOBAR_AA38427</name>
</gene>
<reference evidence="1 2" key="1">
    <citation type="submission" date="2015-01" db="EMBL/GenBank/DDBJ databases">
        <title>Genome of allotetraploid Gossypium barbadense reveals genomic plasticity and fiber elongation in cotton evolution.</title>
        <authorList>
            <person name="Chen X."/>
            <person name="Liu X."/>
            <person name="Zhao B."/>
            <person name="Zheng H."/>
            <person name="Hu Y."/>
            <person name="Lu G."/>
            <person name="Yang C."/>
            <person name="Chen J."/>
            <person name="Shan C."/>
            <person name="Zhang L."/>
            <person name="Zhou Y."/>
            <person name="Wang L."/>
            <person name="Guo W."/>
            <person name="Bai Y."/>
            <person name="Ruan J."/>
            <person name="Shangguan X."/>
            <person name="Mao Y."/>
            <person name="Jiang J."/>
            <person name="Zhu Y."/>
            <person name="Lei J."/>
            <person name="Kang H."/>
            <person name="Chen S."/>
            <person name="He X."/>
            <person name="Wang R."/>
            <person name="Wang Y."/>
            <person name="Chen J."/>
            <person name="Wang L."/>
            <person name="Yu S."/>
            <person name="Wang B."/>
            <person name="Wei J."/>
            <person name="Song S."/>
            <person name="Lu X."/>
            <person name="Gao Z."/>
            <person name="Gu W."/>
            <person name="Deng X."/>
            <person name="Ma D."/>
            <person name="Wang S."/>
            <person name="Liang W."/>
            <person name="Fang L."/>
            <person name="Cai C."/>
            <person name="Zhu X."/>
            <person name="Zhou B."/>
            <person name="Zhang Y."/>
            <person name="Chen Z."/>
            <person name="Xu S."/>
            <person name="Zhu R."/>
            <person name="Wang S."/>
            <person name="Zhang T."/>
            <person name="Zhao G."/>
        </authorList>
    </citation>
    <scope>NUCLEOTIDE SEQUENCE [LARGE SCALE GENOMIC DNA]</scope>
    <source>
        <strain evidence="2">cv. Xinhai21</strain>
        <tissue evidence="1">Leaf</tissue>
    </source>
</reference>
<accession>A0A2P5VTX8</accession>
<sequence>MLEQVRLVDDVRAIITTALWDRFFTIVEPTYSELTLEFGTTFSVQQVISVHNESCTITFCLSGATGGLTNYDVSHSKATHLSLALRNPQPGYRTPHICNGLLYNSQMYEGRTWMTSSRRDLQSDDPWYKGNSALITSTGHKTSYHASVAMHVNMNDDQGTPFRDQMVIGVSPWRKEAINPVSVQCARKLLNRVERIEKGFVLK</sequence>
<dbReference type="EMBL" id="KZ670920">
    <property type="protein sequence ID" value="PPR82287.1"/>
    <property type="molecule type" value="Genomic_DNA"/>
</dbReference>
<organism evidence="1 2">
    <name type="scientific">Gossypium barbadense</name>
    <name type="common">Sea Island cotton</name>
    <name type="synonym">Hibiscus barbadensis</name>
    <dbReference type="NCBI Taxonomy" id="3634"/>
    <lineage>
        <taxon>Eukaryota</taxon>
        <taxon>Viridiplantae</taxon>
        <taxon>Streptophyta</taxon>
        <taxon>Embryophyta</taxon>
        <taxon>Tracheophyta</taxon>
        <taxon>Spermatophyta</taxon>
        <taxon>Magnoliopsida</taxon>
        <taxon>eudicotyledons</taxon>
        <taxon>Gunneridae</taxon>
        <taxon>Pentapetalae</taxon>
        <taxon>rosids</taxon>
        <taxon>malvids</taxon>
        <taxon>Malvales</taxon>
        <taxon>Malvaceae</taxon>
        <taxon>Malvoideae</taxon>
        <taxon>Gossypium</taxon>
    </lineage>
</organism>
<protein>
    <submittedName>
        <fullName evidence="1">Uncharacterized protein</fullName>
    </submittedName>
</protein>
<proteinExistence type="predicted"/>
<evidence type="ECO:0000313" key="1">
    <source>
        <dbReference type="EMBL" id="PPR82287.1"/>
    </source>
</evidence>
<dbReference type="Proteomes" id="UP000239757">
    <property type="component" value="Unassembled WGS sequence"/>
</dbReference>